<keyword evidence="2 6" id="KW-0862">Zinc</keyword>
<dbReference type="PANTHER" id="PTHR30111:SF1">
    <property type="entry name" value="33 KDA CHAPERONIN"/>
    <property type="match status" value="1"/>
</dbReference>
<evidence type="ECO:0000256" key="3">
    <source>
        <dbReference type="ARBA" id="ARBA00023157"/>
    </source>
</evidence>
<dbReference type="Gene3D" id="3.55.30.10">
    <property type="entry name" value="Hsp33 domain"/>
    <property type="match status" value="1"/>
</dbReference>
<keyword evidence="3 6" id="KW-1015">Disulfide bond</keyword>
<organism evidence="7 8">
    <name type="scientific">Ruminococcus bovis</name>
    <dbReference type="NCBI Taxonomy" id="2564099"/>
    <lineage>
        <taxon>Bacteria</taxon>
        <taxon>Bacillati</taxon>
        <taxon>Bacillota</taxon>
        <taxon>Clostridia</taxon>
        <taxon>Eubacteriales</taxon>
        <taxon>Oscillospiraceae</taxon>
        <taxon>Ruminococcus</taxon>
    </lineage>
</organism>
<name>A0A4P8XZD3_9FIRM</name>
<dbReference type="Pfam" id="PF01430">
    <property type="entry name" value="HSP33"/>
    <property type="match status" value="1"/>
</dbReference>
<comment type="similarity">
    <text evidence="6">Belongs to the HSP33 family.</text>
</comment>
<evidence type="ECO:0000313" key="8">
    <source>
        <dbReference type="Proteomes" id="UP000301475"/>
    </source>
</evidence>
<dbReference type="InterPro" id="IPR000397">
    <property type="entry name" value="Heat_shock_Hsp33"/>
</dbReference>
<evidence type="ECO:0000313" key="7">
    <source>
        <dbReference type="EMBL" id="QCT06238.1"/>
    </source>
</evidence>
<dbReference type="OrthoDB" id="9776534at2"/>
<dbReference type="NCBIfam" id="NF001033">
    <property type="entry name" value="PRK00114.1"/>
    <property type="match status" value="1"/>
</dbReference>
<dbReference type="GO" id="GO:0042026">
    <property type="term" value="P:protein refolding"/>
    <property type="evidence" value="ECO:0007669"/>
    <property type="project" value="TreeGrafter"/>
</dbReference>
<dbReference type="AlphaFoldDB" id="A0A4P8XZD3"/>
<dbReference type="KEGG" id="ruj:E5Z56_02215"/>
<dbReference type="Proteomes" id="UP000301475">
    <property type="component" value="Chromosome"/>
</dbReference>
<evidence type="ECO:0000256" key="4">
    <source>
        <dbReference type="ARBA" id="ARBA00023186"/>
    </source>
</evidence>
<feature type="disulfide bond" description="Redox-active" evidence="6">
    <location>
        <begin position="236"/>
        <end position="238"/>
    </location>
</feature>
<dbReference type="GO" id="GO:0051082">
    <property type="term" value="F:unfolded protein binding"/>
    <property type="evidence" value="ECO:0007669"/>
    <property type="project" value="UniProtKB-UniRule"/>
</dbReference>
<evidence type="ECO:0000256" key="6">
    <source>
        <dbReference type="HAMAP-Rule" id="MF_00117"/>
    </source>
</evidence>
<keyword evidence="1 6" id="KW-0963">Cytoplasm</keyword>
<evidence type="ECO:0000256" key="1">
    <source>
        <dbReference type="ARBA" id="ARBA00022490"/>
    </source>
</evidence>
<gene>
    <name evidence="6" type="primary">hslO</name>
    <name evidence="7" type="ORF">E5Z56_02215</name>
</gene>
<comment type="subcellular location">
    <subcellularLocation>
        <location evidence="6">Cytoplasm</location>
    </subcellularLocation>
</comment>
<keyword evidence="8" id="KW-1185">Reference proteome</keyword>
<comment type="function">
    <text evidence="6">Redox regulated molecular chaperone. Protects both thermally unfolding and oxidatively damaged proteins from irreversible aggregation. Plays an important role in the bacterial defense system toward oxidative stress.</text>
</comment>
<accession>A0A4P8XZD3</accession>
<dbReference type="HAMAP" id="MF_00117">
    <property type="entry name" value="HslO"/>
    <property type="match status" value="1"/>
</dbReference>
<protein>
    <recommendedName>
        <fullName evidence="6">33 kDa chaperonin</fullName>
    </recommendedName>
    <alternativeName>
        <fullName evidence="6">Heat shock protein 33 homolog</fullName>
        <shortName evidence="6">HSP33</shortName>
    </alternativeName>
</protein>
<keyword evidence="5 6" id="KW-0676">Redox-active center</keyword>
<dbReference type="SUPFAM" id="SSF118352">
    <property type="entry name" value="HSP33 redox switch-like"/>
    <property type="match status" value="1"/>
</dbReference>
<dbReference type="PANTHER" id="PTHR30111">
    <property type="entry name" value="33 KDA CHAPERONIN"/>
    <property type="match status" value="1"/>
</dbReference>
<evidence type="ECO:0000256" key="5">
    <source>
        <dbReference type="ARBA" id="ARBA00023284"/>
    </source>
</evidence>
<dbReference type="PIRSF" id="PIRSF005261">
    <property type="entry name" value="Heat_shock_Hsp33"/>
    <property type="match status" value="1"/>
</dbReference>
<reference evidence="7 8" key="1">
    <citation type="submission" date="2019-04" db="EMBL/GenBank/DDBJ databases">
        <authorList>
            <person name="Embree M."/>
            <person name="Gaffney J.R."/>
        </authorList>
    </citation>
    <scope>NUCLEOTIDE SEQUENCE [LARGE SCALE GENOMIC DNA]</scope>
    <source>
        <strain evidence="7 8">JE7A12</strain>
    </source>
</reference>
<keyword evidence="4 6" id="KW-0143">Chaperone</keyword>
<feature type="disulfide bond" description="Redox-active" evidence="6">
    <location>
        <begin position="269"/>
        <end position="272"/>
    </location>
</feature>
<dbReference type="InterPro" id="IPR016154">
    <property type="entry name" value="Heat_shock_Hsp33_C"/>
</dbReference>
<dbReference type="GO" id="GO:0044183">
    <property type="term" value="F:protein folding chaperone"/>
    <property type="evidence" value="ECO:0007669"/>
    <property type="project" value="TreeGrafter"/>
</dbReference>
<dbReference type="SUPFAM" id="SSF64397">
    <property type="entry name" value="Hsp33 domain"/>
    <property type="match status" value="1"/>
</dbReference>
<dbReference type="EMBL" id="CP039381">
    <property type="protein sequence ID" value="QCT06238.1"/>
    <property type="molecule type" value="Genomic_DNA"/>
</dbReference>
<evidence type="ECO:0000256" key="2">
    <source>
        <dbReference type="ARBA" id="ARBA00022833"/>
    </source>
</evidence>
<dbReference type="Gene3D" id="3.90.1280.10">
    <property type="entry name" value="HSP33 redox switch-like"/>
    <property type="match status" value="1"/>
</dbReference>
<dbReference type="GO" id="GO:0005737">
    <property type="term" value="C:cytoplasm"/>
    <property type="evidence" value="ECO:0007669"/>
    <property type="project" value="UniProtKB-SubCell"/>
</dbReference>
<comment type="PTM">
    <text evidence="6">Under oxidizing conditions two disulfide bonds are formed involving the reactive cysteines. Under reducing conditions zinc is bound to the reactive cysteines and the protein is inactive.</text>
</comment>
<dbReference type="CDD" id="cd00498">
    <property type="entry name" value="Hsp33"/>
    <property type="match status" value="1"/>
</dbReference>
<proteinExistence type="inferred from homology"/>
<dbReference type="InterPro" id="IPR016153">
    <property type="entry name" value="Heat_shock_Hsp33_N"/>
</dbReference>
<dbReference type="RefSeq" id="WP_138156325.1">
    <property type="nucleotide sequence ID" value="NZ_CP039381.1"/>
</dbReference>
<sequence>MDKITRCITHDGAVMAAAIDSTETVFTAQKIHNTSPVATAALGRLLSATSIMGAMLKNPKATLNLQVAGDGELGLVTAVANAKGHVKGYVSNPNCPTEYYENGHINVGKAVGHGTLNVMRDEGAGEPYIGRVPLLSGEIAEDIASYYATSEQIPTVCALGVLIDKKGMVLASGGVLLQMLPGAFESDIDRIEENLKSVPSVTQMLADGLTPVQMAEKFLKGYEVDVLDEYEVGYYCNCNRQKIENIVTGMSKEELEDIVKNQGELQAECHFCNKKYVFTKEELQKIIDTK</sequence>